<dbReference type="InterPro" id="IPR011990">
    <property type="entry name" value="TPR-like_helical_dom_sf"/>
</dbReference>
<feature type="repeat" description="PPR" evidence="4">
    <location>
        <begin position="544"/>
        <end position="578"/>
    </location>
</feature>
<dbReference type="GO" id="GO:0004519">
    <property type="term" value="F:endonuclease activity"/>
    <property type="evidence" value="ECO:0007669"/>
    <property type="project" value="InterPro"/>
</dbReference>
<dbReference type="Gene3D" id="1.25.40.10">
    <property type="entry name" value="Tetratricopeptide repeat domain"/>
    <property type="match status" value="2"/>
</dbReference>
<dbReference type="PANTHER" id="PTHR47539:SF1">
    <property type="entry name" value="PENTATRICOPEPTIDE REPEAT-CONTAINING PROTEIN OTP51, CHLOROPLASTIC"/>
    <property type="match status" value="1"/>
</dbReference>
<evidence type="ECO:0000256" key="2">
    <source>
        <dbReference type="ARBA" id="ARBA00022737"/>
    </source>
</evidence>
<evidence type="ECO:0000313" key="6">
    <source>
        <dbReference type="EMBL" id="KAK1417480.1"/>
    </source>
</evidence>
<feature type="domain" description="Homing endonuclease LAGLIDADG" evidence="5">
    <location>
        <begin position="610"/>
        <end position="768"/>
    </location>
</feature>
<keyword evidence="1" id="KW-0507">mRNA processing</keyword>
<evidence type="ECO:0000259" key="5">
    <source>
        <dbReference type="Pfam" id="PF03161"/>
    </source>
</evidence>
<keyword evidence="3" id="KW-0508">mRNA splicing</keyword>
<dbReference type="GO" id="GO:0045292">
    <property type="term" value="P:mRNA cis splicing, via spliceosome"/>
    <property type="evidence" value="ECO:0007669"/>
    <property type="project" value="TreeGrafter"/>
</dbReference>
<name>A0AAD8NIQ7_TARER</name>
<dbReference type="GO" id="GO:0000373">
    <property type="term" value="P:Group II intron splicing"/>
    <property type="evidence" value="ECO:0007669"/>
    <property type="project" value="TreeGrafter"/>
</dbReference>
<dbReference type="SUPFAM" id="SSF81901">
    <property type="entry name" value="HCP-like"/>
    <property type="match status" value="1"/>
</dbReference>
<organism evidence="6 7">
    <name type="scientific">Tagetes erecta</name>
    <name type="common">African marigold</name>
    <dbReference type="NCBI Taxonomy" id="13708"/>
    <lineage>
        <taxon>Eukaryota</taxon>
        <taxon>Viridiplantae</taxon>
        <taxon>Streptophyta</taxon>
        <taxon>Embryophyta</taxon>
        <taxon>Tracheophyta</taxon>
        <taxon>Spermatophyta</taxon>
        <taxon>Magnoliopsida</taxon>
        <taxon>eudicotyledons</taxon>
        <taxon>Gunneridae</taxon>
        <taxon>Pentapetalae</taxon>
        <taxon>asterids</taxon>
        <taxon>campanulids</taxon>
        <taxon>Asterales</taxon>
        <taxon>Asteraceae</taxon>
        <taxon>Asteroideae</taxon>
        <taxon>Heliantheae alliance</taxon>
        <taxon>Tageteae</taxon>
        <taxon>Tagetes</taxon>
    </lineage>
</organism>
<dbReference type="EMBL" id="JAUHHV010000007">
    <property type="protein sequence ID" value="KAK1417480.1"/>
    <property type="molecule type" value="Genomic_DNA"/>
</dbReference>
<evidence type="ECO:0000256" key="1">
    <source>
        <dbReference type="ARBA" id="ARBA00022664"/>
    </source>
</evidence>
<dbReference type="Pfam" id="PF01535">
    <property type="entry name" value="PPR"/>
    <property type="match status" value="1"/>
</dbReference>
<dbReference type="PROSITE" id="PS51375">
    <property type="entry name" value="PPR"/>
    <property type="match status" value="1"/>
</dbReference>
<dbReference type="GO" id="GO:0048564">
    <property type="term" value="P:photosystem I assembly"/>
    <property type="evidence" value="ECO:0007669"/>
    <property type="project" value="TreeGrafter"/>
</dbReference>
<dbReference type="InterPro" id="IPR052500">
    <property type="entry name" value="Chloro/Mito_RNA_Process"/>
</dbReference>
<keyword evidence="7" id="KW-1185">Reference proteome</keyword>
<dbReference type="Pfam" id="PF03161">
    <property type="entry name" value="LAGLIDADG_2"/>
    <property type="match status" value="1"/>
</dbReference>
<reference evidence="6" key="1">
    <citation type="journal article" date="2023" name="bioRxiv">
        <title>Improved chromosome-level genome assembly for marigold (Tagetes erecta).</title>
        <authorList>
            <person name="Jiang F."/>
            <person name="Yuan L."/>
            <person name="Wang S."/>
            <person name="Wang H."/>
            <person name="Xu D."/>
            <person name="Wang A."/>
            <person name="Fan W."/>
        </authorList>
    </citation>
    <scope>NUCLEOTIDE SEQUENCE</scope>
    <source>
        <strain evidence="6">WSJ</strain>
        <tissue evidence="6">Leaf</tissue>
    </source>
</reference>
<dbReference type="AlphaFoldDB" id="A0AAD8NIQ7"/>
<dbReference type="SUPFAM" id="SSF55608">
    <property type="entry name" value="Homing endonucleases"/>
    <property type="match status" value="1"/>
</dbReference>
<dbReference type="NCBIfam" id="TIGR00756">
    <property type="entry name" value="PPR"/>
    <property type="match status" value="2"/>
</dbReference>
<gene>
    <name evidence="6" type="ORF">QVD17_26608</name>
</gene>
<dbReference type="InterPro" id="IPR004860">
    <property type="entry name" value="LAGLIDADG_dom"/>
</dbReference>
<comment type="caution">
    <text evidence="6">The sequence shown here is derived from an EMBL/GenBank/DDBJ whole genome shotgun (WGS) entry which is preliminary data.</text>
</comment>
<dbReference type="InterPro" id="IPR002885">
    <property type="entry name" value="PPR_rpt"/>
</dbReference>
<accession>A0AAD8NIQ7</accession>
<dbReference type="FunFam" id="3.10.28.10:FF:000005">
    <property type="entry name" value="Pentatricopeptide repeat-containing protein At2g15820, chloroplastic"/>
    <property type="match status" value="1"/>
</dbReference>
<dbReference type="Pfam" id="PF13812">
    <property type="entry name" value="PPR_3"/>
    <property type="match status" value="1"/>
</dbReference>
<protein>
    <recommendedName>
        <fullName evidence="5">Homing endonuclease LAGLIDADG domain-containing protein</fullName>
    </recommendedName>
</protein>
<evidence type="ECO:0000313" key="7">
    <source>
        <dbReference type="Proteomes" id="UP001229421"/>
    </source>
</evidence>
<evidence type="ECO:0000256" key="3">
    <source>
        <dbReference type="ARBA" id="ARBA00023187"/>
    </source>
</evidence>
<evidence type="ECO:0000256" key="4">
    <source>
        <dbReference type="PROSITE-ProRule" id="PRU00708"/>
    </source>
</evidence>
<sequence>MQLNNTSSNSNSKHQSPFIFLLSSFPPPIKPYLTPMRTALSFLRSLSTSIPIHHRRLATHRTLSLFITTHQPQTKTTRLPLFHTRSGSQNSVSNIVEQLAGEDEHWDFEKDNESFNFDACFGSSVDDSKSLKASPTVDVKELEELPEQWRRSKLAWLCKELPSHKPATLIRILNAQRKWVNQDDITYVVVHCLRIRENETGFRVYKWMMQQHWFRFDFSLATKLADLMGKERKYLKCREVFDDIINHGLIPTDYTFHILIISYLSSSNRVCLDEACVIYNRMIQLGGYSPRLNLHNSLFKAILTAREDASKRFLSQAEFIFDQMVTSGFKIHKDIYSGLIWLHSYQDKIDKERMASLRDEMQLCGIEENKEVLVSVLRACSKEGDVEEAEKTWKKLVNLNQNIPSQAYVYKMEVYAKIGEYMKSFEVFKSLQEQFGSASTSGFHKVIEVLCKAQAAELAESVMKDFVESGKKPLMPSFINLMDMYFTTDKHDKLEHAFFQSLEKCRPNRTIYNIYLKSLVHIGNLEKAEEILRQMQNLEDVGVDSKSCNTILRGYLDGREYVKAEKIYALMKEKKYHIDPDLIENLERVLSSNEELVKNPVTLKLSKEQREALVGLLLGGLKIESDEERKNHMLVFKFNENSGAHKVLKRCICNEYNEWLDLCNEKDDRLTTISHSYFGFYADQFWPKGQPVIPKLIHRWLSPRVLAYWYMYGGYKTSSGDILLKVKGSEDGVSRIVKALQKKSLTCKVKHKGGFFWIGLLGSNSIWFWKLVDPYILGDLKGRLKPEHLSSDLKEESEAIDFDRNDFDYSEDAAS</sequence>
<dbReference type="Proteomes" id="UP001229421">
    <property type="component" value="Unassembled WGS sequence"/>
</dbReference>
<keyword evidence="2" id="KW-0677">Repeat</keyword>
<dbReference type="PANTHER" id="PTHR47539">
    <property type="entry name" value="PENTATRICOPEPTIDE REPEAT-CONTAINING PROTEIN OTP51, CHLOROPLASTIC"/>
    <property type="match status" value="1"/>
</dbReference>
<dbReference type="InterPro" id="IPR027434">
    <property type="entry name" value="Homing_endonucl"/>
</dbReference>
<dbReference type="Gene3D" id="3.10.28.10">
    <property type="entry name" value="Homing endonucleases"/>
    <property type="match status" value="2"/>
</dbReference>
<proteinExistence type="predicted"/>